<dbReference type="AlphaFoldDB" id="A0A5C3Q3E7"/>
<dbReference type="Gene3D" id="2.170.270.10">
    <property type="entry name" value="SET domain"/>
    <property type="match status" value="1"/>
</dbReference>
<accession>A0A5C3Q3E7</accession>
<dbReference type="SUPFAM" id="SSF82199">
    <property type="entry name" value="SET domain"/>
    <property type="match status" value="1"/>
</dbReference>
<dbReference type="Proteomes" id="UP000305067">
    <property type="component" value="Unassembled WGS sequence"/>
</dbReference>
<evidence type="ECO:0000313" key="1">
    <source>
        <dbReference type="EMBL" id="TFK96341.1"/>
    </source>
</evidence>
<reference evidence="1 2" key="1">
    <citation type="journal article" date="2019" name="Nat. Ecol. Evol.">
        <title>Megaphylogeny resolves global patterns of mushroom evolution.</title>
        <authorList>
            <person name="Varga T."/>
            <person name="Krizsan K."/>
            <person name="Foldi C."/>
            <person name="Dima B."/>
            <person name="Sanchez-Garcia M."/>
            <person name="Sanchez-Ramirez S."/>
            <person name="Szollosi G.J."/>
            <person name="Szarkandi J.G."/>
            <person name="Papp V."/>
            <person name="Albert L."/>
            <person name="Andreopoulos W."/>
            <person name="Angelini C."/>
            <person name="Antonin V."/>
            <person name="Barry K.W."/>
            <person name="Bougher N.L."/>
            <person name="Buchanan P."/>
            <person name="Buyck B."/>
            <person name="Bense V."/>
            <person name="Catcheside P."/>
            <person name="Chovatia M."/>
            <person name="Cooper J."/>
            <person name="Damon W."/>
            <person name="Desjardin D."/>
            <person name="Finy P."/>
            <person name="Geml J."/>
            <person name="Haridas S."/>
            <person name="Hughes K."/>
            <person name="Justo A."/>
            <person name="Karasinski D."/>
            <person name="Kautmanova I."/>
            <person name="Kiss B."/>
            <person name="Kocsube S."/>
            <person name="Kotiranta H."/>
            <person name="LaButti K.M."/>
            <person name="Lechner B.E."/>
            <person name="Liimatainen K."/>
            <person name="Lipzen A."/>
            <person name="Lukacs Z."/>
            <person name="Mihaltcheva S."/>
            <person name="Morgado L.N."/>
            <person name="Niskanen T."/>
            <person name="Noordeloos M.E."/>
            <person name="Ohm R.A."/>
            <person name="Ortiz-Santana B."/>
            <person name="Ovrebo C."/>
            <person name="Racz N."/>
            <person name="Riley R."/>
            <person name="Savchenko A."/>
            <person name="Shiryaev A."/>
            <person name="Soop K."/>
            <person name="Spirin V."/>
            <person name="Szebenyi C."/>
            <person name="Tomsovsky M."/>
            <person name="Tulloss R.E."/>
            <person name="Uehling J."/>
            <person name="Grigoriev I.V."/>
            <person name="Vagvolgyi C."/>
            <person name="Papp T."/>
            <person name="Martin F.M."/>
            <person name="Miettinen O."/>
            <person name="Hibbett D.S."/>
            <person name="Nagy L.G."/>
        </authorList>
    </citation>
    <scope>NUCLEOTIDE SEQUENCE [LARGE SCALE GENOMIC DNA]</scope>
    <source>
        <strain evidence="1 2">CBS 309.79</strain>
    </source>
</reference>
<keyword evidence="2" id="KW-1185">Reference proteome</keyword>
<name>A0A5C3Q3E7_9AGAR</name>
<evidence type="ECO:0008006" key="3">
    <source>
        <dbReference type="Google" id="ProtNLM"/>
    </source>
</evidence>
<gene>
    <name evidence="1" type="ORF">BDV98DRAFT_608357</name>
</gene>
<dbReference type="EMBL" id="ML178862">
    <property type="protein sequence ID" value="TFK96341.1"/>
    <property type="molecule type" value="Genomic_DNA"/>
</dbReference>
<evidence type="ECO:0000313" key="2">
    <source>
        <dbReference type="Proteomes" id="UP000305067"/>
    </source>
</evidence>
<sequence length="292" mass="32815">MTPEESQMLSTQKQGEFDDWALNCMGPDARAEIQALSDCGSGIVSTNGWGLFELLPDGLSAGVDKATMPTGVGKDSSRLNHRYEECLYSHQNQIFDVQSRPVVFYPVYALKDIANQQQITVSYMGEYDLERDTAFRQEKLLGPYSFHCSCSRCFDKKSDVDFSIINALVENVAKATFHASTTNDSLLFRHCQLACGTVGLQALGLYPHALELAISVSQLLGNMEQANSYASKYAATFWMQLSLPSDREAATKLKETLVRRPELHTTNMRNEKEPRTRREVRLARLLEQHGER</sequence>
<proteinExistence type="predicted"/>
<protein>
    <recommendedName>
        <fullName evidence="3">SET domain-containing protein</fullName>
    </recommendedName>
</protein>
<organism evidence="1 2">
    <name type="scientific">Pterulicium gracile</name>
    <dbReference type="NCBI Taxonomy" id="1884261"/>
    <lineage>
        <taxon>Eukaryota</taxon>
        <taxon>Fungi</taxon>
        <taxon>Dikarya</taxon>
        <taxon>Basidiomycota</taxon>
        <taxon>Agaricomycotina</taxon>
        <taxon>Agaricomycetes</taxon>
        <taxon>Agaricomycetidae</taxon>
        <taxon>Agaricales</taxon>
        <taxon>Pleurotineae</taxon>
        <taxon>Pterulaceae</taxon>
        <taxon>Pterulicium</taxon>
    </lineage>
</organism>
<dbReference type="InterPro" id="IPR046341">
    <property type="entry name" value="SET_dom_sf"/>
</dbReference>
<dbReference type="OrthoDB" id="265717at2759"/>